<feature type="compositionally biased region" description="Basic and acidic residues" evidence="1">
    <location>
        <begin position="19"/>
        <end position="35"/>
    </location>
</feature>
<feature type="compositionally biased region" description="Basic and acidic residues" evidence="1">
    <location>
        <begin position="42"/>
        <end position="53"/>
    </location>
</feature>
<evidence type="ECO:0000313" key="2">
    <source>
        <dbReference type="EMBL" id="CAH4032972.1"/>
    </source>
</evidence>
<keyword evidence="3" id="KW-1185">Reference proteome</keyword>
<protein>
    <submittedName>
        <fullName evidence="2">Uncharacterized protein</fullName>
    </submittedName>
</protein>
<sequence length="161" mass="18470">MLRNLDFKTNGVPQTLKIDETPHVNLTKKSEERVSSRTQEVSTEKDISEEVSRKENNLHYDAIQQDLNDIDTVIQPEVTKVNSGPNDKKNFEKIKLMLKEIKKMLKKEAKTTGVENDYFKSYVPISEDVENPEPRGMARTSANFVDGLNLINRGRKIHDIV</sequence>
<proteinExistence type="predicted"/>
<evidence type="ECO:0000313" key="3">
    <source>
        <dbReference type="Proteomes" id="UP001152562"/>
    </source>
</evidence>
<gene>
    <name evidence="2" type="ORF">PIBRA_LOCUS9307</name>
</gene>
<evidence type="ECO:0000256" key="1">
    <source>
        <dbReference type="SAM" id="MobiDB-lite"/>
    </source>
</evidence>
<name>A0A9P0TK31_PIEBR</name>
<accession>A0A9P0TK31</accession>
<reference evidence="2" key="1">
    <citation type="submission" date="2022-05" db="EMBL/GenBank/DDBJ databases">
        <authorList>
            <person name="Okamura Y."/>
        </authorList>
    </citation>
    <scope>NUCLEOTIDE SEQUENCE</scope>
</reference>
<dbReference type="EMBL" id="CALOZG010000029">
    <property type="protein sequence ID" value="CAH4032972.1"/>
    <property type="molecule type" value="Genomic_DNA"/>
</dbReference>
<organism evidence="2 3">
    <name type="scientific">Pieris brassicae</name>
    <name type="common">White butterfly</name>
    <name type="synonym">Large white butterfly</name>
    <dbReference type="NCBI Taxonomy" id="7116"/>
    <lineage>
        <taxon>Eukaryota</taxon>
        <taxon>Metazoa</taxon>
        <taxon>Ecdysozoa</taxon>
        <taxon>Arthropoda</taxon>
        <taxon>Hexapoda</taxon>
        <taxon>Insecta</taxon>
        <taxon>Pterygota</taxon>
        <taxon>Neoptera</taxon>
        <taxon>Endopterygota</taxon>
        <taxon>Lepidoptera</taxon>
        <taxon>Glossata</taxon>
        <taxon>Ditrysia</taxon>
        <taxon>Papilionoidea</taxon>
        <taxon>Pieridae</taxon>
        <taxon>Pierinae</taxon>
        <taxon>Pieris</taxon>
    </lineage>
</organism>
<feature type="region of interest" description="Disordered" evidence="1">
    <location>
        <begin position="19"/>
        <end position="53"/>
    </location>
</feature>
<comment type="caution">
    <text evidence="2">The sequence shown here is derived from an EMBL/GenBank/DDBJ whole genome shotgun (WGS) entry which is preliminary data.</text>
</comment>
<dbReference type="Proteomes" id="UP001152562">
    <property type="component" value="Unassembled WGS sequence"/>
</dbReference>
<dbReference type="AlphaFoldDB" id="A0A9P0TK31"/>